<comment type="caution">
    <text evidence="5">The sequence shown here is derived from an EMBL/GenBank/DDBJ whole genome shotgun (WGS) entry which is preliminary data.</text>
</comment>
<dbReference type="InterPro" id="IPR000600">
    <property type="entry name" value="ROK"/>
</dbReference>
<name>A0ABW0I3U6_9BACL</name>
<dbReference type="InterPro" id="IPR000835">
    <property type="entry name" value="HTH_MarR-typ"/>
</dbReference>
<reference evidence="6" key="1">
    <citation type="journal article" date="2019" name="Int. J. Syst. Evol. Microbiol.">
        <title>The Global Catalogue of Microorganisms (GCM) 10K type strain sequencing project: providing services to taxonomists for standard genome sequencing and annotation.</title>
        <authorList>
            <consortium name="The Broad Institute Genomics Platform"/>
            <consortium name="The Broad Institute Genome Sequencing Center for Infectious Disease"/>
            <person name="Wu L."/>
            <person name="Ma J."/>
        </authorList>
    </citation>
    <scope>NUCLEOTIDE SEQUENCE [LARGE SCALE GENOMIC DNA]</scope>
    <source>
        <strain evidence="6">CGMCC 1.18575</strain>
    </source>
</reference>
<protein>
    <submittedName>
        <fullName evidence="5">ROK family transcriptional regulator</fullName>
    </submittedName>
</protein>
<sequence length="394" mass="42703">MAIKGNLQLMKEINTAMIMNYLHRNEKLTRAELTRMTKLSPTTVSGLIEQLIGRNLVEIIGEKIMPGAGRRALSLQINKNGGYVVGVSLNVHVLTCAIMNLHGEIVTEYRAKLEVGRKPLADQIYDAITACTAQTSEFRQDSMMGIGISAPGIIDERAKTIVYSSQLKVTNFDLHKILSGMFPNVPIQIVNDSNAAAFAEHYFGAGKDLDNLVYLRIDDGIGAGIIVNSDIYSGKKGAAGEIGHIAVDPQGEICKCGQVGCLETVLGSPYVLDKCGTIAAQIGVAAPESMEELLARYEAGEDWLEPIFDRILYVCKVMIFGTVQFLSPEAVIVEGWINRSAKLMEKLNASVETSSFPFVFSKIGLMPATFGEKGALYGSAALMLQKIFSASVLK</sequence>
<accession>A0ABW0I3U6</accession>
<comment type="function">
    <text evidence="1">Transcriptional repressor of xylose-utilizing enzymes.</text>
</comment>
<evidence type="ECO:0000256" key="1">
    <source>
        <dbReference type="ARBA" id="ARBA00002486"/>
    </source>
</evidence>
<dbReference type="PANTHER" id="PTHR18964">
    <property type="entry name" value="ROK (REPRESSOR, ORF, KINASE) FAMILY"/>
    <property type="match status" value="1"/>
</dbReference>
<feature type="domain" description="HTH marR-type" evidence="4">
    <location>
        <begin position="16"/>
        <end position="59"/>
    </location>
</feature>
<dbReference type="InterPro" id="IPR036388">
    <property type="entry name" value="WH-like_DNA-bd_sf"/>
</dbReference>
<dbReference type="Gene3D" id="3.30.420.40">
    <property type="match status" value="2"/>
</dbReference>
<evidence type="ECO:0000256" key="2">
    <source>
        <dbReference type="ARBA" id="ARBA00006479"/>
    </source>
</evidence>
<dbReference type="InterPro" id="IPR036390">
    <property type="entry name" value="WH_DNA-bd_sf"/>
</dbReference>
<evidence type="ECO:0000259" key="4">
    <source>
        <dbReference type="Pfam" id="PF12802"/>
    </source>
</evidence>
<keyword evidence="3" id="KW-0859">Xylose metabolism</keyword>
<evidence type="ECO:0000313" key="5">
    <source>
        <dbReference type="EMBL" id="MFC5407056.1"/>
    </source>
</evidence>
<dbReference type="InterPro" id="IPR043129">
    <property type="entry name" value="ATPase_NBD"/>
</dbReference>
<gene>
    <name evidence="5" type="ORF">ACFPOF_30380</name>
</gene>
<dbReference type="PROSITE" id="PS01125">
    <property type="entry name" value="ROK"/>
    <property type="match status" value="1"/>
</dbReference>
<dbReference type="SUPFAM" id="SSF46785">
    <property type="entry name" value="Winged helix' DNA-binding domain"/>
    <property type="match status" value="1"/>
</dbReference>
<organism evidence="5 6">
    <name type="scientific">Cohnella soli</name>
    <dbReference type="NCBI Taxonomy" id="425005"/>
    <lineage>
        <taxon>Bacteria</taxon>
        <taxon>Bacillati</taxon>
        <taxon>Bacillota</taxon>
        <taxon>Bacilli</taxon>
        <taxon>Bacillales</taxon>
        <taxon>Paenibacillaceae</taxon>
        <taxon>Cohnella</taxon>
    </lineage>
</organism>
<keyword evidence="3" id="KW-0119">Carbohydrate metabolism</keyword>
<dbReference type="SUPFAM" id="SSF53067">
    <property type="entry name" value="Actin-like ATPase domain"/>
    <property type="match status" value="1"/>
</dbReference>
<dbReference type="Pfam" id="PF12802">
    <property type="entry name" value="MarR_2"/>
    <property type="match status" value="1"/>
</dbReference>
<evidence type="ECO:0000256" key="3">
    <source>
        <dbReference type="ARBA" id="ARBA00022629"/>
    </source>
</evidence>
<dbReference type="Proteomes" id="UP001596113">
    <property type="component" value="Unassembled WGS sequence"/>
</dbReference>
<dbReference type="RefSeq" id="WP_378139377.1">
    <property type="nucleotide sequence ID" value="NZ_JBHSMI010000067.1"/>
</dbReference>
<proteinExistence type="inferred from homology"/>
<dbReference type="PANTHER" id="PTHR18964:SF149">
    <property type="entry name" value="BIFUNCTIONAL UDP-N-ACETYLGLUCOSAMINE 2-EPIMERASE_N-ACETYLMANNOSAMINE KINASE"/>
    <property type="match status" value="1"/>
</dbReference>
<dbReference type="Gene3D" id="1.10.10.10">
    <property type="entry name" value="Winged helix-like DNA-binding domain superfamily/Winged helix DNA-binding domain"/>
    <property type="match status" value="1"/>
</dbReference>
<dbReference type="EMBL" id="JBHSMI010000067">
    <property type="protein sequence ID" value="MFC5407056.1"/>
    <property type="molecule type" value="Genomic_DNA"/>
</dbReference>
<dbReference type="InterPro" id="IPR049874">
    <property type="entry name" value="ROK_cs"/>
</dbReference>
<keyword evidence="6" id="KW-1185">Reference proteome</keyword>
<dbReference type="Pfam" id="PF00480">
    <property type="entry name" value="ROK"/>
    <property type="match status" value="1"/>
</dbReference>
<comment type="similarity">
    <text evidence="2">Belongs to the ROK (NagC/XylR) family.</text>
</comment>
<evidence type="ECO:0000313" key="6">
    <source>
        <dbReference type="Proteomes" id="UP001596113"/>
    </source>
</evidence>